<keyword evidence="2 4" id="KW-0808">Transferase</keyword>
<dbReference type="EC" id="2.3.2.6" evidence="4"/>
<comment type="caution">
    <text evidence="5">The sequence shown here is derived from an EMBL/GenBank/DDBJ whole genome shotgun (WGS) entry which is preliminary data.</text>
</comment>
<dbReference type="Proteomes" id="UP000236000">
    <property type="component" value="Unassembled WGS sequence"/>
</dbReference>
<dbReference type="Gene3D" id="3.40.630.70">
    <property type="entry name" value="Leucyl/phenylalanyl-tRNA-protein transferase, C-terminal domain"/>
    <property type="match status" value="1"/>
</dbReference>
<dbReference type="OrthoDB" id="9790282at2"/>
<dbReference type="PANTHER" id="PTHR30098:SF2">
    <property type="entry name" value="LEUCYL_PHENYLALANYL-TRNA--PROTEIN TRANSFERASE"/>
    <property type="match status" value="1"/>
</dbReference>
<dbReference type="GO" id="GO:0005737">
    <property type="term" value="C:cytoplasm"/>
    <property type="evidence" value="ECO:0007669"/>
    <property type="project" value="UniProtKB-SubCell"/>
</dbReference>
<dbReference type="GO" id="GO:0008914">
    <property type="term" value="F:leucyl-tRNA--protein transferase activity"/>
    <property type="evidence" value="ECO:0007669"/>
    <property type="project" value="UniProtKB-UniRule"/>
</dbReference>
<evidence type="ECO:0000256" key="3">
    <source>
        <dbReference type="ARBA" id="ARBA00023315"/>
    </source>
</evidence>
<evidence type="ECO:0000256" key="4">
    <source>
        <dbReference type="HAMAP-Rule" id="MF_00688"/>
    </source>
</evidence>
<protein>
    <recommendedName>
        <fullName evidence="4">Leucyl/phenylalanyl-tRNA--protein transferase</fullName>
        <ecNumber evidence="4">2.3.2.6</ecNumber>
    </recommendedName>
    <alternativeName>
        <fullName evidence="4">L/F-transferase</fullName>
    </alternativeName>
    <alternativeName>
        <fullName evidence="4">Leucyltransferase</fullName>
    </alternativeName>
    <alternativeName>
        <fullName evidence="4">Phenyalanyltransferase</fullName>
    </alternativeName>
</protein>
<comment type="catalytic activity">
    <reaction evidence="4">
        <text>N-terminal L-lysyl-[protein] + L-leucyl-tRNA(Leu) = N-terminal L-leucyl-L-lysyl-[protein] + tRNA(Leu) + H(+)</text>
        <dbReference type="Rhea" id="RHEA:12340"/>
        <dbReference type="Rhea" id="RHEA-COMP:9613"/>
        <dbReference type="Rhea" id="RHEA-COMP:9622"/>
        <dbReference type="Rhea" id="RHEA-COMP:12670"/>
        <dbReference type="Rhea" id="RHEA-COMP:12671"/>
        <dbReference type="ChEBI" id="CHEBI:15378"/>
        <dbReference type="ChEBI" id="CHEBI:65249"/>
        <dbReference type="ChEBI" id="CHEBI:78442"/>
        <dbReference type="ChEBI" id="CHEBI:78494"/>
        <dbReference type="ChEBI" id="CHEBI:133043"/>
        <dbReference type="EC" id="2.3.2.6"/>
    </reaction>
</comment>
<dbReference type="SUPFAM" id="SSF55729">
    <property type="entry name" value="Acyl-CoA N-acyltransferases (Nat)"/>
    <property type="match status" value="1"/>
</dbReference>
<proteinExistence type="inferred from homology"/>
<evidence type="ECO:0000313" key="5">
    <source>
        <dbReference type="EMBL" id="PNC17410.1"/>
    </source>
</evidence>
<comment type="subcellular location">
    <subcellularLocation>
        <location evidence="4">Cytoplasm</location>
    </subcellularLocation>
</comment>
<dbReference type="InterPro" id="IPR016181">
    <property type="entry name" value="Acyl_CoA_acyltransferase"/>
</dbReference>
<dbReference type="NCBIfam" id="TIGR00667">
    <property type="entry name" value="aat"/>
    <property type="match status" value="1"/>
</dbReference>
<dbReference type="InterPro" id="IPR042203">
    <property type="entry name" value="Leu/Phe-tRNA_Trfase_C"/>
</dbReference>
<evidence type="ECO:0000256" key="2">
    <source>
        <dbReference type="ARBA" id="ARBA00022679"/>
    </source>
</evidence>
<comment type="catalytic activity">
    <reaction evidence="4">
        <text>N-terminal L-arginyl-[protein] + L-leucyl-tRNA(Leu) = N-terminal L-leucyl-L-arginyl-[protein] + tRNA(Leu) + H(+)</text>
        <dbReference type="Rhea" id="RHEA:50416"/>
        <dbReference type="Rhea" id="RHEA-COMP:9613"/>
        <dbReference type="Rhea" id="RHEA-COMP:9622"/>
        <dbReference type="Rhea" id="RHEA-COMP:12672"/>
        <dbReference type="Rhea" id="RHEA-COMP:12673"/>
        <dbReference type="ChEBI" id="CHEBI:15378"/>
        <dbReference type="ChEBI" id="CHEBI:64719"/>
        <dbReference type="ChEBI" id="CHEBI:78442"/>
        <dbReference type="ChEBI" id="CHEBI:78494"/>
        <dbReference type="ChEBI" id="CHEBI:133044"/>
        <dbReference type="EC" id="2.3.2.6"/>
    </reaction>
</comment>
<reference evidence="5 6" key="1">
    <citation type="journal article" date="2017" name="BMC Genomics">
        <title>Genome sequencing of 39 Akkermansia muciniphila isolates reveals its population structure, genomic and functional diverisity, and global distribution in mammalian gut microbiotas.</title>
        <authorList>
            <person name="Guo X."/>
            <person name="Li S."/>
            <person name="Zhang J."/>
            <person name="Wu F."/>
            <person name="Li X."/>
            <person name="Wu D."/>
            <person name="Zhang M."/>
            <person name="Ou Z."/>
            <person name="Jie Z."/>
            <person name="Yan Q."/>
            <person name="Li P."/>
            <person name="Yi J."/>
            <person name="Peng Y."/>
        </authorList>
    </citation>
    <scope>NUCLEOTIDE SEQUENCE [LARGE SCALE GENOMIC DNA]</scope>
    <source>
        <strain evidence="5 6">GP24</strain>
    </source>
</reference>
<name>A0A2N8HC24_9BACT</name>
<keyword evidence="1 4" id="KW-0963">Cytoplasm</keyword>
<keyword evidence="3 4" id="KW-0012">Acyltransferase</keyword>
<sequence>MTPELTPELVLSAYCQGCFPMADPETGEISFYEPDPRALIPLDDRFHLPHGLKRILKKKPFEIRMDAAFPEVVHACARTDEPEEQWIDGQIEEVYGRLHEMGFAHSVECWDEEGLQGGLYGVSLGKAFFGESMFHRKTDASKIALVALVQYLRAHQFLFLDTQWTTPHLLKFGTYEVPAGEYRKLLKRALEG</sequence>
<dbReference type="Pfam" id="PF03588">
    <property type="entry name" value="Leu_Phe_trans"/>
    <property type="match status" value="1"/>
</dbReference>
<dbReference type="InterPro" id="IPR004616">
    <property type="entry name" value="Leu/Phe-tRNA_Trfase"/>
</dbReference>
<comment type="catalytic activity">
    <reaction evidence="4">
        <text>L-phenylalanyl-tRNA(Phe) + an N-terminal L-alpha-aminoacyl-[protein] = an N-terminal L-phenylalanyl-L-alpha-aminoacyl-[protein] + tRNA(Phe)</text>
        <dbReference type="Rhea" id="RHEA:43632"/>
        <dbReference type="Rhea" id="RHEA-COMP:9668"/>
        <dbReference type="Rhea" id="RHEA-COMP:9699"/>
        <dbReference type="Rhea" id="RHEA-COMP:10636"/>
        <dbReference type="Rhea" id="RHEA-COMP:10637"/>
        <dbReference type="ChEBI" id="CHEBI:78442"/>
        <dbReference type="ChEBI" id="CHEBI:78531"/>
        <dbReference type="ChEBI" id="CHEBI:78597"/>
        <dbReference type="ChEBI" id="CHEBI:83561"/>
        <dbReference type="EC" id="2.3.2.6"/>
    </reaction>
</comment>
<gene>
    <name evidence="4" type="primary">aat</name>
    <name evidence="5" type="ORF">CXU22_12440</name>
</gene>
<comment type="function">
    <text evidence="4">Functions in the N-end rule pathway of protein degradation where it conjugates Leu, Phe and, less efficiently, Met from aminoacyl-tRNAs to the N-termini of proteins containing an N-terminal arginine or lysine.</text>
</comment>
<evidence type="ECO:0000313" key="6">
    <source>
        <dbReference type="Proteomes" id="UP000236000"/>
    </source>
</evidence>
<dbReference type="PANTHER" id="PTHR30098">
    <property type="entry name" value="LEUCYL/PHENYLALANYL-TRNA--PROTEIN TRANSFERASE"/>
    <property type="match status" value="1"/>
</dbReference>
<dbReference type="RefSeq" id="WP_102715939.1">
    <property type="nucleotide sequence ID" value="NZ_CABMLK010000001.1"/>
</dbReference>
<accession>A0A2N8HC24</accession>
<evidence type="ECO:0000256" key="1">
    <source>
        <dbReference type="ARBA" id="ARBA00022490"/>
    </source>
</evidence>
<organism evidence="5 6">
    <name type="scientific">Akkermansia muciniphila</name>
    <dbReference type="NCBI Taxonomy" id="239935"/>
    <lineage>
        <taxon>Bacteria</taxon>
        <taxon>Pseudomonadati</taxon>
        <taxon>Verrucomicrobiota</taxon>
        <taxon>Verrucomicrobiia</taxon>
        <taxon>Verrucomicrobiales</taxon>
        <taxon>Akkermansiaceae</taxon>
        <taxon>Akkermansia</taxon>
    </lineage>
</organism>
<dbReference type="AlphaFoldDB" id="A0A2N8HC24"/>
<dbReference type="HAMAP" id="MF_00688">
    <property type="entry name" value="Leu_Phe_trans"/>
    <property type="match status" value="1"/>
</dbReference>
<dbReference type="EMBL" id="PJKA01000013">
    <property type="protein sequence ID" value="PNC17410.1"/>
    <property type="molecule type" value="Genomic_DNA"/>
</dbReference>
<dbReference type="GO" id="GO:0030163">
    <property type="term" value="P:protein catabolic process"/>
    <property type="evidence" value="ECO:0007669"/>
    <property type="project" value="UniProtKB-UniRule"/>
</dbReference>
<comment type="similarity">
    <text evidence="4">Belongs to the L/F-transferase family.</text>
</comment>